<comment type="pathway">
    <text evidence="8">Protein modification; protein lipoylation via endogenous pathway; protein N(6)-(lipoyl)lysine from octanoyl-[acyl-carrier-protein]: step 2/2.</text>
</comment>
<dbReference type="GO" id="GO:0046872">
    <property type="term" value="F:metal ion binding"/>
    <property type="evidence" value="ECO:0007669"/>
    <property type="project" value="UniProtKB-KW"/>
</dbReference>
<dbReference type="SFLD" id="SFLDS00029">
    <property type="entry name" value="Radical_SAM"/>
    <property type="match status" value="1"/>
</dbReference>
<keyword evidence="8" id="KW-0963">Cytoplasm</keyword>
<dbReference type="OrthoDB" id="9787898at2"/>
<organism evidence="10 11">
    <name type="scientific">Mangrovibacterium diazotrophicum</name>
    <dbReference type="NCBI Taxonomy" id="1261403"/>
    <lineage>
        <taxon>Bacteria</taxon>
        <taxon>Pseudomonadati</taxon>
        <taxon>Bacteroidota</taxon>
        <taxon>Bacteroidia</taxon>
        <taxon>Marinilabiliales</taxon>
        <taxon>Prolixibacteraceae</taxon>
        <taxon>Mangrovibacterium</taxon>
    </lineage>
</organism>
<feature type="binding site" evidence="8">
    <location>
        <position position="74"/>
    </location>
    <ligand>
        <name>[4Fe-4S] cluster</name>
        <dbReference type="ChEBI" id="CHEBI:49883"/>
        <label>2</label>
        <note>4Fe-4S-S-AdoMet</note>
    </ligand>
</feature>
<evidence type="ECO:0000256" key="6">
    <source>
        <dbReference type="ARBA" id="ARBA00023014"/>
    </source>
</evidence>
<dbReference type="SUPFAM" id="SSF102114">
    <property type="entry name" value="Radical SAM enzymes"/>
    <property type="match status" value="1"/>
</dbReference>
<evidence type="ECO:0000256" key="4">
    <source>
        <dbReference type="ARBA" id="ARBA00022723"/>
    </source>
</evidence>
<accession>A0A419VUE5</accession>
<dbReference type="SMART" id="SM00729">
    <property type="entry name" value="Elp3"/>
    <property type="match status" value="1"/>
</dbReference>
<comment type="cofactor">
    <cofactor evidence="8">
        <name>[4Fe-4S] cluster</name>
        <dbReference type="ChEBI" id="CHEBI:49883"/>
    </cofactor>
    <text evidence="8">Binds 2 [4Fe-4S] clusters per subunit. One cluster is coordinated with 3 cysteines and an exchangeable S-adenosyl-L-methionine.</text>
</comment>
<dbReference type="PANTHER" id="PTHR10949">
    <property type="entry name" value="LIPOYL SYNTHASE"/>
    <property type="match status" value="1"/>
</dbReference>
<keyword evidence="6 8" id="KW-0411">Iron-sulfur</keyword>
<dbReference type="UniPathway" id="UPA00538">
    <property type="reaction ID" value="UER00593"/>
</dbReference>
<dbReference type="PANTHER" id="PTHR10949:SF0">
    <property type="entry name" value="LIPOYL SYNTHASE, MITOCHONDRIAL"/>
    <property type="match status" value="1"/>
</dbReference>
<evidence type="ECO:0000256" key="1">
    <source>
        <dbReference type="ARBA" id="ARBA00022485"/>
    </source>
</evidence>
<evidence type="ECO:0000259" key="9">
    <source>
        <dbReference type="PROSITE" id="PS51918"/>
    </source>
</evidence>
<keyword evidence="3 8" id="KW-0949">S-adenosyl-L-methionine</keyword>
<feature type="binding site" evidence="8">
    <location>
        <position position="71"/>
    </location>
    <ligand>
        <name>[4Fe-4S] cluster</name>
        <dbReference type="ChEBI" id="CHEBI:49883"/>
        <label>2</label>
        <note>4Fe-4S-S-AdoMet</note>
    </ligand>
</feature>
<evidence type="ECO:0000313" key="11">
    <source>
        <dbReference type="Proteomes" id="UP000283387"/>
    </source>
</evidence>
<keyword evidence="11" id="KW-1185">Reference proteome</keyword>
<feature type="binding site" evidence="8">
    <location>
        <position position="278"/>
    </location>
    <ligand>
        <name>[4Fe-4S] cluster</name>
        <dbReference type="ChEBI" id="CHEBI:49883"/>
        <label>1</label>
    </ligand>
</feature>
<comment type="subcellular location">
    <subcellularLocation>
        <location evidence="8">Cytoplasm</location>
    </subcellularLocation>
</comment>
<dbReference type="InterPro" id="IPR006638">
    <property type="entry name" value="Elp3/MiaA/NifB-like_rSAM"/>
</dbReference>
<dbReference type="PIRSF" id="PIRSF005963">
    <property type="entry name" value="Lipoyl_synth"/>
    <property type="match status" value="1"/>
</dbReference>
<dbReference type="HAMAP" id="MF_00206">
    <property type="entry name" value="Lipoyl_synth"/>
    <property type="match status" value="1"/>
</dbReference>
<comment type="caution">
    <text evidence="10">The sequence shown here is derived from an EMBL/GenBank/DDBJ whole genome shotgun (WGS) entry which is preliminary data.</text>
</comment>
<dbReference type="Pfam" id="PF16881">
    <property type="entry name" value="LIAS_N"/>
    <property type="match status" value="1"/>
</dbReference>
<evidence type="ECO:0000256" key="5">
    <source>
        <dbReference type="ARBA" id="ARBA00023004"/>
    </source>
</evidence>
<evidence type="ECO:0000256" key="8">
    <source>
        <dbReference type="HAMAP-Rule" id="MF_00206"/>
    </source>
</evidence>
<proteinExistence type="inferred from homology"/>
<reference evidence="10 11" key="1">
    <citation type="submission" date="2018-09" db="EMBL/GenBank/DDBJ databases">
        <title>Genomic Encyclopedia of Archaeal and Bacterial Type Strains, Phase II (KMG-II): from individual species to whole genera.</title>
        <authorList>
            <person name="Goeker M."/>
        </authorList>
    </citation>
    <scope>NUCLEOTIDE SEQUENCE [LARGE SCALE GENOMIC DNA]</scope>
    <source>
        <strain evidence="10 11">DSM 27148</strain>
    </source>
</reference>
<dbReference type="SFLD" id="SFLDF00271">
    <property type="entry name" value="lipoyl_synthase"/>
    <property type="match status" value="1"/>
</dbReference>
<dbReference type="InterPro" id="IPR007197">
    <property type="entry name" value="rSAM"/>
</dbReference>
<dbReference type="NCBIfam" id="NF009544">
    <property type="entry name" value="PRK12928.1"/>
    <property type="match status" value="1"/>
</dbReference>
<keyword evidence="2 8" id="KW-0808">Transferase</keyword>
<evidence type="ECO:0000256" key="2">
    <source>
        <dbReference type="ARBA" id="ARBA00022679"/>
    </source>
</evidence>
<dbReference type="Gene3D" id="3.20.20.70">
    <property type="entry name" value="Aldolase class I"/>
    <property type="match status" value="1"/>
</dbReference>
<dbReference type="Pfam" id="PF04055">
    <property type="entry name" value="Radical_SAM"/>
    <property type="match status" value="1"/>
</dbReference>
<dbReference type="GO" id="GO:0051539">
    <property type="term" value="F:4 iron, 4 sulfur cluster binding"/>
    <property type="evidence" value="ECO:0007669"/>
    <property type="project" value="UniProtKB-UniRule"/>
</dbReference>
<feature type="binding site" evidence="8">
    <location>
        <position position="41"/>
    </location>
    <ligand>
        <name>[4Fe-4S] cluster</name>
        <dbReference type="ChEBI" id="CHEBI:49883"/>
        <label>1</label>
    </ligand>
</feature>
<evidence type="ECO:0000256" key="7">
    <source>
        <dbReference type="ARBA" id="ARBA00047326"/>
    </source>
</evidence>
<dbReference type="EMBL" id="RAPN01000006">
    <property type="protein sequence ID" value="RKD85017.1"/>
    <property type="molecule type" value="Genomic_DNA"/>
</dbReference>
<sequence length="287" mass="32775">MTDISNARERLPRWMKSQLPSGENYSKVKRLITEHKLNTICTSGNCPNKGECWNAGTASFMIMGDRCTRNCRFCYVSNLIPNPLDWDEPRRLAETIKTLNLKHCVITSVDRDDLPDGGARFWAETIRQIKELNPNTTMETLIPDFHAKKELVQKVIDAKPEVISHNLETVKRLTPKIRSTARYDRSLKVISYIAEAGIVPKSGIMLGLGETPEEVLEAMDDLKAAGCKVLTLGQYLQPDEHLMKVVEYITPEQFETYRKEAYKRGFRYVESSPLVRSSYHAERHVNA</sequence>
<protein>
    <recommendedName>
        <fullName evidence="8">Lipoyl synthase</fullName>
        <ecNumber evidence="8">2.8.1.8</ecNumber>
    </recommendedName>
    <alternativeName>
        <fullName evidence="8">Lip-syn</fullName>
        <shortName evidence="8">LS</shortName>
    </alternativeName>
    <alternativeName>
        <fullName evidence="8">Lipoate synthase</fullName>
    </alternativeName>
    <alternativeName>
        <fullName evidence="8">Lipoic acid synthase</fullName>
    </alternativeName>
    <alternativeName>
        <fullName evidence="8">Sulfur insertion protein LipA</fullName>
    </alternativeName>
</protein>
<dbReference type="InterPro" id="IPR031691">
    <property type="entry name" value="LIAS_N"/>
</dbReference>
<keyword evidence="5 8" id="KW-0408">Iron</keyword>
<comment type="similarity">
    <text evidence="8">Belongs to the radical SAM superfamily. Lipoyl synthase family.</text>
</comment>
<comment type="function">
    <text evidence="8">Catalyzes the radical-mediated insertion of two sulfur atoms into the C-6 and C-8 positions of the octanoyl moiety bound to the lipoyl domains of lipoate-dependent enzymes, thereby converting the octanoylated domains into lipoylated derivatives.</text>
</comment>
<dbReference type="GO" id="GO:0009249">
    <property type="term" value="P:protein lipoylation"/>
    <property type="evidence" value="ECO:0007669"/>
    <property type="project" value="UniProtKB-UniRule"/>
</dbReference>
<gene>
    <name evidence="8" type="primary">lipA</name>
    <name evidence="10" type="ORF">BC643_4536</name>
</gene>
<feature type="binding site" evidence="8">
    <location>
        <position position="52"/>
    </location>
    <ligand>
        <name>[4Fe-4S] cluster</name>
        <dbReference type="ChEBI" id="CHEBI:49883"/>
        <label>1</label>
    </ligand>
</feature>
<keyword evidence="1 8" id="KW-0004">4Fe-4S</keyword>
<dbReference type="SFLD" id="SFLDG01058">
    <property type="entry name" value="lipoyl_synthase_like"/>
    <property type="match status" value="1"/>
</dbReference>
<feature type="binding site" evidence="8">
    <location>
        <position position="67"/>
    </location>
    <ligand>
        <name>[4Fe-4S] cluster</name>
        <dbReference type="ChEBI" id="CHEBI:49883"/>
        <label>2</label>
        <note>4Fe-4S-S-AdoMet</note>
    </ligand>
</feature>
<dbReference type="EC" id="2.8.1.8" evidence="8"/>
<dbReference type="CDD" id="cd01335">
    <property type="entry name" value="Radical_SAM"/>
    <property type="match status" value="1"/>
</dbReference>
<dbReference type="NCBIfam" id="NF004019">
    <property type="entry name" value="PRK05481.1"/>
    <property type="match status" value="1"/>
</dbReference>
<dbReference type="GO" id="GO:0005737">
    <property type="term" value="C:cytoplasm"/>
    <property type="evidence" value="ECO:0007669"/>
    <property type="project" value="UniProtKB-SubCell"/>
</dbReference>
<dbReference type="Proteomes" id="UP000283387">
    <property type="component" value="Unassembled WGS sequence"/>
</dbReference>
<feature type="binding site" evidence="8">
    <location>
        <position position="46"/>
    </location>
    <ligand>
        <name>[4Fe-4S] cluster</name>
        <dbReference type="ChEBI" id="CHEBI:49883"/>
        <label>1</label>
    </ligand>
</feature>
<name>A0A419VUE5_9BACT</name>
<dbReference type="PROSITE" id="PS51918">
    <property type="entry name" value="RADICAL_SAM"/>
    <property type="match status" value="1"/>
</dbReference>
<evidence type="ECO:0000256" key="3">
    <source>
        <dbReference type="ARBA" id="ARBA00022691"/>
    </source>
</evidence>
<dbReference type="InterPro" id="IPR003698">
    <property type="entry name" value="Lipoyl_synth"/>
</dbReference>
<dbReference type="AlphaFoldDB" id="A0A419VUE5"/>
<keyword evidence="4 8" id="KW-0479">Metal-binding</keyword>
<evidence type="ECO:0000313" key="10">
    <source>
        <dbReference type="EMBL" id="RKD85017.1"/>
    </source>
</evidence>
<dbReference type="NCBIfam" id="TIGR00510">
    <property type="entry name" value="lipA"/>
    <property type="match status" value="1"/>
</dbReference>
<dbReference type="InterPro" id="IPR058240">
    <property type="entry name" value="rSAM_sf"/>
</dbReference>
<feature type="domain" description="Radical SAM core" evidence="9">
    <location>
        <begin position="53"/>
        <end position="267"/>
    </location>
</feature>
<comment type="catalytic activity">
    <reaction evidence="7 8">
        <text>[[Fe-S] cluster scaffold protein carrying a second [4Fe-4S](2+) cluster] + N(6)-octanoyl-L-lysyl-[protein] + 2 oxidized [2Fe-2S]-[ferredoxin] + 2 S-adenosyl-L-methionine + 4 H(+) = [[Fe-S] cluster scaffold protein] + N(6)-[(R)-dihydrolipoyl]-L-lysyl-[protein] + 4 Fe(3+) + 2 hydrogen sulfide + 2 5'-deoxyadenosine + 2 L-methionine + 2 reduced [2Fe-2S]-[ferredoxin]</text>
        <dbReference type="Rhea" id="RHEA:16585"/>
        <dbReference type="Rhea" id="RHEA-COMP:9928"/>
        <dbReference type="Rhea" id="RHEA-COMP:10000"/>
        <dbReference type="Rhea" id="RHEA-COMP:10001"/>
        <dbReference type="Rhea" id="RHEA-COMP:10475"/>
        <dbReference type="Rhea" id="RHEA-COMP:14568"/>
        <dbReference type="Rhea" id="RHEA-COMP:14569"/>
        <dbReference type="ChEBI" id="CHEBI:15378"/>
        <dbReference type="ChEBI" id="CHEBI:17319"/>
        <dbReference type="ChEBI" id="CHEBI:29034"/>
        <dbReference type="ChEBI" id="CHEBI:29919"/>
        <dbReference type="ChEBI" id="CHEBI:33722"/>
        <dbReference type="ChEBI" id="CHEBI:33737"/>
        <dbReference type="ChEBI" id="CHEBI:33738"/>
        <dbReference type="ChEBI" id="CHEBI:57844"/>
        <dbReference type="ChEBI" id="CHEBI:59789"/>
        <dbReference type="ChEBI" id="CHEBI:78809"/>
        <dbReference type="ChEBI" id="CHEBI:83100"/>
        <dbReference type="EC" id="2.8.1.8"/>
    </reaction>
</comment>
<dbReference type="InterPro" id="IPR013785">
    <property type="entry name" value="Aldolase_TIM"/>
</dbReference>
<dbReference type="GO" id="GO:0016992">
    <property type="term" value="F:lipoate synthase activity"/>
    <property type="evidence" value="ECO:0007669"/>
    <property type="project" value="UniProtKB-UniRule"/>
</dbReference>